<dbReference type="AlphaFoldDB" id="A0A9Q3EHR4"/>
<evidence type="ECO:0000313" key="3">
    <source>
        <dbReference type="Proteomes" id="UP000765509"/>
    </source>
</evidence>
<comment type="caution">
    <text evidence="2">The sequence shown here is derived from an EMBL/GenBank/DDBJ whole genome shotgun (WGS) entry which is preliminary data.</text>
</comment>
<reference evidence="2" key="1">
    <citation type="submission" date="2021-03" db="EMBL/GenBank/DDBJ databases">
        <title>Draft genome sequence of rust myrtle Austropuccinia psidii MF-1, a brazilian biotype.</title>
        <authorList>
            <person name="Quecine M.C."/>
            <person name="Pachon D.M.R."/>
            <person name="Bonatelli M.L."/>
            <person name="Correr F.H."/>
            <person name="Franceschini L.M."/>
            <person name="Leite T.F."/>
            <person name="Margarido G.R.A."/>
            <person name="Almeida C.A."/>
            <person name="Ferrarezi J.A."/>
            <person name="Labate C.A."/>
        </authorList>
    </citation>
    <scope>NUCLEOTIDE SEQUENCE</scope>
    <source>
        <strain evidence="2">MF-1</strain>
    </source>
</reference>
<evidence type="ECO:0000313" key="2">
    <source>
        <dbReference type="EMBL" id="MBW0519148.1"/>
    </source>
</evidence>
<accession>A0A9Q3EHR4</accession>
<gene>
    <name evidence="2" type="ORF">O181_058863</name>
</gene>
<feature type="compositionally biased region" description="Polar residues" evidence="1">
    <location>
        <begin position="71"/>
        <end position="88"/>
    </location>
</feature>
<keyword evidence="3" id="KW-1185">Reference proteome</keyword>
<feature type="compositionally biased region" description="Polar residues" evidence="1">
    <location>
        <begin position="22"/>
        <end position="32"/>
    </location>
</feature>
<dbReference type="Proteomes" id="UP000765509">
    <property type="component" value="Unassembled WGS sequence"/>
</dbReference>
<sequence>MVIPSIGHPSSNLPSKTPVKRLQSQVTASAPRNFQPILSTIPSYIPPPSPRPSTSRPTMASPLRPSPIPHSRQSPIVNSHKQQPVASSSRRREDLLKFLFPAAQEFQRR</sequence>
<name>A0A9Q3EHR4_9BASI</name>
<dbReference type="EMBL" id="AVOT02027166">
    <property type="protein sequence ID" value="MBW0519148.1"/>
    <property type="molecule type" value="Genomic_DNA"/>
</dbReference>
<feature type="compositionally biased region" description="Low complexity" evidence="1">
    <location>
        <begin position="52"/>
        <end position="62"/>
    </location>
</feature>
<evidence type="ECO:0000256" key="1">
    <source>
        <dbReference type="SAM" id="MobiDB-lite"/>
    </source>
</evidence>
<organism evidence="2 3">
    <name type="scientific">Austropuccinia psidii MF-1</name>
    <dbReference type="NCBI Taxonomy" id="1389203"/>
    <lineage>
        <taxon>Eukaryota</taxon>
        <taxon>Fungi</taxon>
        <taxon>Dikarya</taxon>
        <taxon>Basidiomycota</taxon>
        <taxon>Pucciniomycotina</taxon>
        <taxon>Pucciniomycetes</taxon>
        <taxon>Pucciniales</taxon>
        <taxon>Sphaerophragmiaceae</taxon>
        <taxon>Austropuccinia</taxon>
    </lineage>
</organism>
<feature type="region of interest" description="Disordered" evidence="1">
    <location>
        <begin position="1"/>
        <end position="92"/>
    </location>
</feature>
<protein>
    <submittedName>
        <fullName evidence="2">Uncharacterized protein</fullName>
    </submittedName>
</protein>
<proteinExistence type="predicted"/>